<gene>
    <name evidence="1" type="ORF">LCGC14_1980130</name>
</gene>
<comment type="caution">
    <text evidence="1">The sequence shown here is derived from an EMBL/GenBank/DDBJ whole genome shotgun (WGS) entry which is preliminary data.</text>
</comment>
<sequence length="98" mass="10950">MERNYDCKRVAMTAEVEANERLREHFYRLTLVLDALGSKAFANVVPGQFAEVQLSNVSLPRAEDIPPGLSDAAQRQILLRRPFSFSDVDTSGDPVKLT</sequence>
<dbReference type="AlphaFoldDB" id="A0A0F9I648"/>
<name>A0A0F9I648_9ZZZZ</name>
<organism evidence="1">
    <name type="scientific">marine sediment metagenome</name>
    <dbReference type="NCBI Taxonomy" id="412755"/>
    <lineage>
        <taxon>unclassified sequences</taxon>
        <taxon>metagenomes</taxon>
        <taxon>ecological metagenomes</taxon>
    </lineage>
</organism>
<protein>
    <submittedName>
        <fullName evidence="1">Uncharacterized protein</fullName>
    </submittedName>
</protein>
<feature type="non-terminal residue" evidence="1">
    <location>
        <position position="98"/>
    </location>
</feature>
<proteinExistence type="predicted"/>
<reference evidence="1" key="1">
    <citation type="journal article" date="2015" name="Nature">
        <title>Complex archaea that bridge the gap between prokaryotes and eukaryotes.</title>
        <authorList>
            <person name="Spang A."/>
            <person name="Saw J.H."/>
            <person name="Jorgensen S.L."/>
            <person name="Zaremba-Niedzwiedzka K."/>
            <person name="Martijn J."/>
            <person name="Lind A.E."/>
            <person name="van Eijk R."/>
            <person name="Schleper C."/>
            <person name="Guy L."/>
            <person name="Ettema T.J."/>
        </authorList>
    </citation>
    <scope>NUCLEOTIDE SEQUENCE</scope>
</reference>
<dbReference type="Gene3D" id="2.40.30.10">
    <property type="entry name" value="Translation factors"/>
    <property type="match status" value="1"/>
</dbReference>
<evidence type="ECO:0000313" key="1">
    <source>
        <dbReference type="EMBL" id="KKL82902.1"/>
    </source>
</evidence>
<dbReference type="EMBL" id="LAZR01022141">
    <property type="protein sequence ID" value="KKL82902.1"/>
    <property type="molecule type" value="Genomic_DNA"/>
</dbReference>
<accession>A0A0F9I648</accession>